<protein>
    <submittedName>
        <fullName evidence="2">Uncharacterized protein</fullName>
    </submittedName>
</protein>
<proteinExistence type="predicted"/>
<reference evidence="2 3" key="1">
    <citation type="submission" date="2020-07" db="EMBL/GenBank/DDBJ databases">
        <title>Sequencing the genomes of 1000 actinobacteria strains.</title>
        <authorList>
            <person name="Klenk H.-P."/>
        </authorList>
    </citation>
    <scope>NUCLEOTIDE SEQUENCE [LARGE SCALE GENOMIC DNA]</scope>
    <source>
        <strain evidence="2 3">DSM 45278</strain>
    </source>
</reference>
<feature type="compositionally biased region" description="Basic and acidic residues" evidence="1">
    <location>
        <begin position="244"/>
        <end position="253"/>
    </location>
</feature>
<dbReference type="Proteomes" id="UP000584931">
    <property type="component" value="Unassembled WGS sequence"/>
</dbReference>
<accession>A0A7Y9XDY0</accession>
<name>A0A7Y9XDY0_9ACTN</name>
<dbReference type="AlphaFoldDB" id="A0A7Y9XDY0"/>
<feature type="region of interest" description="Disordered" evidence="1">
    <location>
        <begin position="244"/>
        <end position="348"/>
    </location>
</feature>
<gene>
    <name evidence="2" type="ORF">HNR06_002609</name>
</gene>
<sequence length="348" mass="38125">MKIAPLSTTDAWFHRLSRPGRADVQTLNEVPCDIAVHMEAVTILHHGIDQNHRPYLHLRGQISQIQPDVELPFGITELRYRAGAGPGVDAYYEFDTDQLTELVRKGYFGPRFRVPESMTGIEWELPAQANFLVVAPENVDEPPLVFAGVLDRNNTVLTEENSGYTLAEYFPDYSAESPGRASAGPAPTVPTHSGAIQDLFAGEFLDDAEYRRQTGPAGREAGGSQAEQAPTSVFDRLVNELEAQRRGAEKSTTETDVGYDPDGPAGALRERIGPGVRQALSSRTDAAPDDAPEFGTEHARDQAAESGFLDWDDPEDTSEVGIAPVRTSFERRFPEERQNEANGYQPGG</sequence>
<comment type="caution">
    <text evidence="2">The sequence shown here is derived from an EMBL/GenBank/DDBJ whole genome shotgun (WGS) entry which is preliminary data.</text>
</comment>
<feature type="compositionally biased region" description="Basic and acidic residues" evidence="1">
    <location>
        <begin position="328"/>
        <end position="339"/>
    </location>
</feature>
<dbReference type="EMBL" id="JACCHL010000001">
    <property type="protein sequence ID" value="NYH53020.1"/>
    <property type="molecule type" value="Genomic_DNA"/>
</dbReference>
<evidence type="ECO:0000313" key="3">
    <source>
        <dbReference type="Proteomes" id="UP000584931"/>
    </source>
</evidence>
<evidence type="ECO:0000313" key="2">
    <source>
        <dbReference type="EMBL" id="NYH53020.1"/>
    </source>
</evidence>
<dbReference type="RefSeq" id="WP_179810200.1">
    <property type="nucleotide sequence ID" value="NZ_JACCHL010000001.1"/>
</dbReference>
<organism evidence="2 3">
    <name type="scientific">Nocardiopsis sinuspersici</name>
    <dbReference type="NCBI Taxonomy" id="501010"/>
    <lineage>
        <taxon>Bacteria</taxon>
        <taxon>Bacillati</taxon>
        <taxon>Actinomycetota</taxon>
        <taxon>Actinomycetes</taxon>
        <taxon>Streptosporangiales</taxon>
        <taxon>Nocardiopsidaceae</taxon>
        <taxon>Nocardiopsis</taxon>
    </lineage>
</organism>
<evidence type="ECO:0000256" key="1">
    <source>
        <dbReference type="SAM" id="MobiDB-lite"/>
    </source>
</evidence>